<dbReference type="Proteomes" id="UP000076079">
    <property type="component" value="Chromosome"/>
</dbReference>
<dbReference type="CDD" id="cd04662">
    <property type="entry name" value="NUDIX_Hydrolase"/>
    <property type="match status" value="1"/>
</dbReference>
<name>A0A143PJ83_LUTPR</name>
<dbReference type="SUPFAM" id="SSF55811">
    <property type="entry name" value="Nudix"/>
    <property type="match status" value="1"/>
</dbReference>
<comment type="similarity">
    <text evidence="2">Belongs to the Nudix hydrolase family.</text>
</comment>
<proteinExistence type="inferred from homology"/>
<reference evidence="4 5" key="1">
    <citation type="journal article" date="2016" name="Genome Announc.">
        <title>First Complete Genome Sequence of a Subdivision 6 Acidobacterium Strain.</title>
        <authorList>
            <person name="Huang S."/>
            <person name="Vieira S."/>
            <person name="Bunk B."/>
            <person name="Riedel T."/>
            <person name="Sproer C."/>
            <person name="Overmann J."/>
        </authorList>
    </citation>
    <scope>NUCLEOTIDE SEQUENCE [LARGE SCALE GENOMIC DNA]</scope>
    <source>
        <strain evidence="5">DSM 100886 HEG_-6_39</strain>
    </source>
</reference>
<accession>A0A143PJ83</accession>
<evidence type="ECO:0000313" key="4">
    <source>
        <dbReference type="EMBL" id="AMY08652.1"/>
    </source>
</evidence>
<dbReference type="PROSITE" id="PS51462">
    <property type="entry name" value="NUDIX"/>
    <property type="match status" value="1"/>
</dbReference>
<organism evidence="4 5">
    <name type="scientific">Luteitalea pratensis</name>
    <dbReference type="NCBI Taxonomy" id="1855912"/>
    <lineage>
        <taxon>Bacteria</taxon>
        <taxon>Pseudomonadati</taxon>
        <taxon>Acidobacteriota</taxon>
        <taxon>Vicinamibacteria</taxon>
        <taxon>Vicinamibacterales</taxon>
        <taxon>Vicinamibacteraceae</taxon>
        <taxon>Luteitalea</taxon>
    </lineage>
</organism>
<dbReference type="PRINTS" id="PR00502">
    <property type="entry name" value="NUDIXFAMILY"/>
</dbReference>
<dbReference type="PANTHER" id="PTHR21340">
    <property type="entry name" value="DIADENOSINE 5,5-P1,P4-TETRAPHOSPHATE PYROPHOSPHOHYDROLASE MUTT"/>
    <property type="match status" value="1"/>
</dbReference>
<dbReference type="InterPro" id="IPR015797">
    <property type="entry name" value="NUDIX_hydrolase-like_dom_sf"/>
</dbReference>
<dbReference type="GO" id="GO:0006754">
    <property type="term" value="P:ATP biosynthetic process"/>
    <property type="evidence" value="ECO:0007669"/>
    <property type="project" value="TreeGrafter"/>
</dbReference>
<dbReference type="GO" id="GO:0006167">
    <property type="term" value="P:AMP biosynthetic process"/>
    <property type="evidence" value="ECO:0007669"/>
    <property type="project" value="TreeGrafter"/>
</dbReference>
<evidence type="ECO:0000256" key="1">
    <source>
        <dbReference type="ARBA" id="ARBA00022801"/>
    </source>
</evidence>
<dbReference type="PATRIC" id="fig|1813736.3.peg.1946"/>
<dbReference type="PROSITE" id="PS00893">
    <property type="entry name" value="NUDIX_BOX"/>
    <property type="match status" value="1"/>
</dbReference>
<keyword evidence="5" id="KW-1185">Reference proteome</keyword>
<dbReference type="EMBL" id="CP015136">
    <property type="protein sequence ID" value="AMY08652.1"/>
    <property type="molecule type" value="Genomic_DNA"/>
</dbReference>
<dbReference type="InterPro" id="IPR051325">
    <property type="entry name" value="Nudix_hydrolase_domain"/>
</dbReference>
<dbReference type="GO" id="GO:0004081">
    <property type="term" value="F:bis(5'-nucleosyl)-tetraphosphatase (asymmetrical) activity"/>
    <property type="evidence" value="ECO:0007669"/>
    <property type="project" value="TreeGrafter"/>
</dbReference>
<dbReference type="Gene3D" id="3.90.79.10">
    <property type="entry name" value="Nucleoside Triphosphate Pyrophosphohydrolase"/>
    <property type="match status" value="1"/>
</dbReference>
<evidence type="ECO:0000256" key="2">
    <source>
        <dbReference type="RuleBase" id="RU003476"/>
    </source>
</evidence>
<dbReference type="Pfam" id="PF00293">
    <property type="entry name" value="NUDIX"/>
    <property type="match status" value="1"/>
</dbReference>
<sequence>MYRRRASGLEVFLVHPGGPFWARKDVGAWSIPKGEIEPGEAPIDAARREFAEETGSVVSGAFAPLGWVRMRSGKVVHAWAVEGEIDADAIRSNVFTLEWPPRSGRQRQYPEADRAAWFPLDEARRRILAAQAPLIDSLEGLVSSSQRSPA</sequence>
<dbReference type="PANTHER" id="PTHR21340:SF7">
    <property type="entry name" value="NUDIX HYDROLASE DOMAIN-CONTAINING PROTEIN"/>
    <property type="match status" value="1"/>
</dbReference>
<dbReference type="AlphaFoldDB" id="A0A143PJ83"/>
<dbReference type="InterPro" id="IPR020084">
    <property type="entry name" value="NUDIX_hydrolase_CS"/>
</dbReference>
<dbReference type="KEGG" id="abac:LuPra_01856"/>
<dbReference type="STRING" id="1855912.LuPra_01856"/>
<feature type="domain" description="Nudix hydrolase" evidence="3">
    <location>
        <begin position="1"/>
        <end position="142"/>
    </location>
</feature>
<dbReference type="InterPro" id="IPR000086">
    <property type="entry name" value="NUDIX_hydrolase_dom"/>
</dbReference>
<keyword evidence="1 2" id="KW-0378">Hydrolase</keyword>
<dbReference type="InterPro" id="IPR020476">
    <property type="entry name" value="Nudix_hydrolase"/>
</dbReference>
<protein>
    <submittedName>
        <fullName evidence="4">Putative NTP pyrophosphohydrolase</fullName>
    </submittedName>
</protein>
<evidence type="ECO:0000313" key="5">
    <source>
        <dbReference type="Proteomes" id="UP000076079"/>
    </source>
</evidence>
<gene>
    <name evidence="4" type="ORF">LuPra_01856</name>
</gene>
<evidence type="ECO:0000259" key="3">
    <source>
        <dbReference type="PROSITE" id="PS51462"/>
    </source>
</evidence>
<reference evidence="5" key="2">
    <citation type="submission" date="2016-04" db="EMBL/GenBank/DDBJ databases">
        <title>First Complete Genome Sequence of a Subdivision 6 Acidobacterium.</title>
        <authorList>
            <person name="Huang S."/>
            <person name="Vieira S."/>
            <person name="Bunk B."/>
            <person name="Riedel T."/>
            <person name="Sproeer C."/>
            <person name="Overmann J."/>
        </authorList>
    </citation>
    <scope>NUCLEOTIDE SEQUENCE [LARGE SCALE GENOMIC DNA]</scope>
    <source>
        <strain evidence="5">DSM 100886 HEG_-6_39</strain>
    </source>
</reference>